<dbReference type="RefSeq" id="XP_003046384.1">
    <property type="nucleotide sequence ID" value="XM_003046338.1"/>
</dbReference>
<gene>
    <name evidence="1" type="ORF">NECHADRAFT_76060</name>
</gene>
<sequence length="404" mass="45493">MAETPCKDCVEKRVLDSLRPPLDRTNLLATWSHQDLVRSAPVCAICNFILEIIGDSISEAGAVPRGFDSVNNIFIMSDGDPFASTYQLTLYWQTMALQRSVSIYPNSPCGTHNCISMLRPKPSPTLDAYGFFLVAAQASISEALSTSRWFSRGWTLPSSKLTTPCSTTAPRHLGDEEEEYFLEGEDPTGTRKRKRQMAEEIEETRKARNTLETFANYKQLLQTYTGRTLTYERDTVKAFEGVLEYFRVALGPHVWGLPSKRFDEALLWQVEKPSSRRAGYPSWSWCGWYLSSGSHLTHLDSSRQSAKYFKGAELERTSISELDLEPSTSQGAVRNGFPDIIVVQATYTTLGIRRDMLPYQGKDSFEVIEPTSQRKLANMTLGPEWAADLRQVTFWNYLVATAGP</sequence>
<dbReference type="KEGG" id="nhe:NECHADRAFT_76060"/>
<name>C7Z6D1_FUSV7</name>
<protein>
    <recommendedName>
        <fullName evidence="3">Heterokaryon incompatibility domain-containing protein</fullName>
    </recommendedName>
</protein>
<evidence type="ECO:0008006" key="3">
    <source>
        <dbReference type="Google" id="ProtNLM"/>
    </source>
</evidence>
<dbReference type="AlphaFoldDB" id="C7Z6D1"/>
<dbReference type="HOGENOM" id="CLU_681672_0_0_1"/>
<evidence type="ECO:0000313" key="2">
    <source>
        <dbReference type="Proteomes" id="UP000005206"/>
    </source>
</evidence>
<organism evidence="1 2">
    <name type="scientific">Fusarium vanettenii (strain ATCC MYA-4622 / CBS 123669 / FGSC 9596 / NRRL 45880 / 77-13-4)</name>
    <name type="common">Fusarium solani subsp. pisi</name>
    <dbReference type="NCBI Taxonomy" id="660122"/>
    <lineage>
        <taxon>Eukaryota</taxon>
        <taxon>Fungi</taxon>
        <taxon>Dikarya</taxon>
        <taxon>Ascomycota</taxon>
        <taxon>Pezizomycotina</taxon>
        <taxon>Sordariomycetes</taxon>
        <taxon>Hypocreomycetidae</taxon>
        <taxon>Hypocreales</taxon>
        <taxon>Nectriaceae</taxon>
        <taxon>Fusarium</taxon>
        <taxon>Fusarium solani species complex</taxon>
        <taxon>Fusarium vanettenii</taxon>
    </lineage>
</organism>
<dbReference type="VEuPathDB" id="FungiDB:NECHADRAFT_76060"/>
<dbReference type="PANTHER" id="PTHR33112:SF16">
    <property type="entry name" value="HETEROKARYON INCOMPATIBILITY DOMAIN-CONTAINING PROTEIN"/>
    <property type="match status" value="1"/>
</dbReference>
<keyword evidence="2" id="KW-1185">Reference proteome</keyword>
<dbReference type="OrthoDB" id="2975793at2759"/>
<reference evidence="1 2" key="1">
    <citation type="journal article" date="2009" name="PLoS Genet.">
        <title>The genome of Nectria haematococca: contribution of supernumerary chromosomes to gene expansion.</title>
        <authorList>
            <person name="Coleman J.J."/>
            <person name="Rounsley S.D."/>
            <person name="Rodriguez-Carres M."/>
            <person name="Kuo A."/>
            <person name="Wasmann C.C."/>
            <person name="Grimwood J."/>
            <person name="Schmutz J."/>
            <person name="Taga M."/>
            <person name="White G.J."/>
            <person name="Zhou S."/>
            <person name="Schwartz D.C."/>
            <person name="Freitag M."/>
            <person name="Ma L.J."/>
            <person name="Danchin E.G."/>
            <person name="Henrissat B."/>
            <person name="Coutinho P.M."/>
            <person name="Nelson D.R."/>
            <person name="Straney D."/>
            <person name="Napoli C.A."/>
            <person name="Barker B.M."/>
            <person name="Gribskov M."/>
            <person name="Rep M."/>
            <person name="Kroken S."/>
            <person name="Molnar I."/>
            <person name="Rensing C."/>
            <person name="Kennell J.C."/>
            <person name="Zamora J."/>
            <person name="Farman M.L."/>
            <person name="Selker E.U."/>
            <person name="Salamov A."/>
            <person name="Shapiro H."/>
            <person name="Pangilinan J."/>
            <person name="Lindquist E."/>
            <person name="Lamers C."/>
            <person name="Grigoriev I.V."/>
            <person name="Geiser D.M."/>
            <person name="Covert S.F."/>
            <person name="Temporini E."/>
            <person name="Vanetten H.D."/>
        </authorList>
    </citation>
    <scope>NUCLEOTIDE SEQUENCE [LARGE SCALE GENOMIC DNA]</scope>
    <source>
        <strain evidence="2">ATCC MYA-4622 / CBS 123669 / FGSC 9596 / NRRL 45880 / 77-13-4</strain>
    </source>
</reference>
<dbReference type="EMBL" id="GG698910">
    <property type="protein sequence ID" value="EEU40671.1"/>
    <property type="molecule type" value="Genomic_DNA"/>
</dbReference>
<evidence type="ECO:0000313" key="1">
    <source>
        <dbReference type="EMBL" id="EEU40671.1"/>
    </source>
</evidence>
<dbReference type="InParanoid" id="C7Z6D1"/>
<proteinExistence type="predicted"/>
<dbReference type="Proteomes" id="UP000005206">
    <property type="component" value="Chromosome 2"/>
</dbReference>
<dbReference type="PANTHER" id="PTHR33112">
    <property type="entry name" value="DOMAIN PROTEIN, PUTATIVE-RELATED"/>
    <property type="match status" value="1"/>
</dbReference>
<dbReference type="GeneID" id="9667944"/>
<accession>C7Z6D1</accession>